<dbReference type="EMBL" id="JAOQKJ010000006">
    <property type="protein sequence ID" value="MCU6744530.1"/>
    <property type="molecule type" value="Genomic_DNA"/>
</dbReference>
<gene>
    <name evidence="3" type="ORF">OCV77_08480</name>
</gene>
<dbReference type="RefSeq" id="WP_262574609.1">
    <property type="nucleotide sequence ID" value="NZ_JAOQKJ010000006.1"/>
</dbReference>
<feature type="domain" description="DUF5717" evidence="2">
    <location>
        <begin position="1"/>
        <end position="871"/>
    </location>
</feature>
<evidence type="ECO:0000313" key="3">
    <source>
        <dbReference type="EMBL" id="MCU6744530.1"/>
    </source>
</evidence>
<protein>
    <submittedName>
        <fullName evidence="3">DUF5717 family protein</fullName>
    </submittedName>
</protein>
<feature type="domain" description="DUF5717" evidence="1">
    <location>
        <begin position="875"/>
        <end position="1179"/>
    </location>
</feature>
<evidence type="ECO:0000259" key="2">
    <source>
        <dbReference type="Pfam" id="PF18984"/>
    </source>
</evidence>
<organism evidence="3 4">
    <name type="scientific">Suilimivivens aceti</name>
    <dbReference type="NCBI Taxonomy" id="2981774"/>
    <lineage>
        <taxon>Bacteria</taxon>
        <taxon>Bacillati</taxon>
        <taxon>Bacillota</taxon>
        <taxon>Clostridia</taxon>
        <taxon>Lachnospirales</taxon>
        <taxon>Lachnospiraceae</taxon>
        <taxon>Suilimivivens</taxon>
    </lineage>
</organism>
<name>A0ABT2T2U6_9FIRM</name>
<keyword evidence="4" id="KW-1185">Reference proteome</keyword>
<dbReference type="InterPro" id="IPR043774">
    <property type="entry name" value="DUF5717_C"/>
</dbReference>
<dbReference type="InterPro" id="IPR043775">
    <property type="entry name" value="DUF5717_N"/>
</dbReference>
<dbReference type="Pfam" id="PF18984">
    <property type="entry name" value="DUF5717_N"/>
    <property type="match status" value="1"/>
</dbReference>
<dbReference type="Pfam" id="PF18983">
    <property type="entry name" value="DUF5717"/>
    <property type="match status" value="1"/>
</dbReference>
<evidence type="ECO:0000259" key="1">
    <source>
        <dbReference type="Pfam" id="PF18983"/>
    </source>
</evidence>
<evidence type="ECO:0000313" key="4">
    <source>
        <dbReference type="Proteomes" id="UP001652432"/>
    </source>
</evidence>
<dbReference type="Proteomes" id="UP001652432">
    <property type="component" value="Unassembled WGS sequence"/>
</dbReference>
<accession>A0ABT2T2U6</accession>
<reference evidence="3 4" key="1">
    <citation type="journal article" date="2021" name="ISME Commun">
        <title>Automated analysis of genomic sequences facilitates high-throughput and comprehensive description of bacteria.</title>
        <authorList>
            <person name="Hitch T.C.A."/>
        </authorList>
    </citation>
    <scope>NUCLEOTIDE SEQUENCE [LARGE SCALE GENOMIC DNA]</scope>
    <source>
        <strain evidence="3 4">Sanger_18</strain>
    </source>
</reference>
<comment type="caution">
    <text evidence="3">The sequence shown here is derived from an EMBL/GenBank/DDBJ whole genome shotgun (WGS) entry which is preliminary data.</text>
</comment>
<sequence>MLSAVDRILAGEFNKENRFLDFSTPRIELSVHSGEISEGSFTIYGPKNQLTEGRVSSSRLRMKCLTENFTGYEEEISYQFDAADLEEGECIRGEFSIISNQGEYTIPYEVNIVPVYMESSLGTIRNLFHFTNLAKTNFEEAVRLFYSAQFKAIFQGVDRQYYTIYRGLCAGERREQNVEEFLLAIKKKQKVQFLLEEPEIRIDSPKENTEYKVVINRNGWGCSDLSVTAEGDFLVLEKDYIREEDFLGNCYRLPFYLAEDRLHGGRNYGIIHLKNAYTDLAVTVQVCTSSGTGRIPNLRLQKKHAILSLMQYYEAFRTKKISAASWMQETEKILETLVSADEKDYASRLMQVQLMVTQERYSEANWLLSKTEEAMAGSFDPALYCYDLYLTTLINREESYIDEVALQVERIYAQNPDNWRIAWLLLYLSEEYGKSPSAKWMVLEDQYKLGCISPVLYIEAYNLMNASPTLLMKLSGFELQVLTYALKKGLLNPQIAEQIVFLSFKEKQYQEQVYQLLKKCCELVPSDEPLRAVCTLLIKGCKMDEEAFEWYAKGIEKQLRITRLYEYYMMSVKLSDRTVLPKIVLMYFAFDSSLDNLHNAFLYAYVHKNKETYPEIYENYKEQIERFVVFQMMKGKNNKWLSYLYRNIVTESMITEETAGGLAEAVFIHRLQIRRADIHRVVIVYEKQKGEVAFKAGGREVYLPVYGSDCRIFLEDSGGCRYCREEDYELERMLIPDKLARMAAVYITDDVNLDIWMCERGRVLAVINEENVQLMMRVCGYRVLEDNMRRDIRMNLIRYFYEKDKMQELDSFLSEITYEMADNSCYAEILSFLIMRGMYEKAYEWIRKRGGEGIDAKNLMRLCSRLIQMELADPDPVLTALVYLAFQSGKYDENLLKYLNSYYNGCVRNMRDVYKAATAFGVDAYAISERILIQLLYTGAYISEKTEIFRYYVAGGAGTDVEMAFLAQSCYDYFVDDKITDDYLMKELQKIIDRREEVPLVCKLAYTRYYAENKELLDKHVIENLIPYLRELIAADLLFPYYKEYADKISFMRQFADKTMIRYRLENGGRAVIHYLLEGSDGEYVMQEMKEMFGGICVKQFILFFGEKLQYYITETEEDKEHLTESGTLSRSDTDREQKESKYSLINDIAIGRALNDENTMGDLLHEYFEREFMVEKLFHIV</sequence>
<proteinExistence type="predicted"/>